<name>A0A422QPU5_9BURK</name>
<dbReference type="InterPro" id="IPR013785">
    <property type="entry name" value="Aldolase_TIM"/>
</dbReference>
<dbReference type="Proteomes" id="UP000283254">
    <property type="component" value="Unassembled WGS sequence"/>
</dbReference>
<evidence type="ECO:0000256" key="1">
    <source>
        <dbReference type="ARBA" id="ARBA00022801"/>
    </source>
</evidence>
<dbReference type="PROSITE" id="PS51318">
    <property type="entry name" value="TAT"/>
    <property type="match status" value="1"/>
</dbReference>
<reference evidence="3" key="1">
    <citation type="submission" date="2014-10" db="EMBL/GenBank/DDBJ databases">
        <title>Massilia sp. genome.</title>
        <authorList>
            <person name="Xu B."/>
            <person name="Dai L."/>
            <person name="Huang Z."/>
        </authorList>
    </citation>
    <scope>NUCLEOTIDE SEQUENCE [LARGE SCALE GENOMIC DNA]</scope>
    <source>
        <strain evidence="3">CFS-1</strain>
    </source>
</reference>
<sequence>MTEVHSERRRTLLQWLAGSAVASGMGAGAGVAVAAPQGKEAGKNVARIGDAALGLEFDGQMRSRLLARKGGATVAVTGFHASERLRVTGGRWIDSFALGAQAVDRVDGPHGAGVRHRLTGASKDGVEKTVMVTFYERHPGLALLRVSYRNNGQTALPVEAWSNSGYTLLPAKRAPGRGFWTFSGSSHADRRDWVQPLKDGFEQRNFMGMNSSDYGGGTPVADVWQPEHGIAVGHLDTVPRLVALPVQQVKAGAALAIEFDQAVVLQPGQELTTLDTFVTVHTGDYFAALDRYRLVMAERGLAAPQAGDESYEPIWCAWGYERDFTIPLMTGTLAKAKELGLEWAVLDDGWQTNEGDWKIDRKKFTRGEEDMKKLVDDIHGAGLKARLWLAPLAADPGTDLLHQHTDQLLLDANGAPQFVTWWNALTLCPAYEPVIEQTRALVRKIIGEWGYEGLKLDGQHLNGVAPCYNPAHNHARPEESFEKLQDYWKMVYDTAREINPKAVVEFCPCGTSYAFHTLPYTNQAPSSDPLSSWQVRHKGKTLKALMGPTAAYAGDHVELSDGGDDFASSVGIGAVVSTKFTWPEDPKPKDSYLLTAVKEAKWRKWIGIYKDKMLPKGQYRGELYDIGFDKPETHAVEKDGRLYFAFYAKEWSGQVELRGLKEGRYRVRDYVEDRDLGEVSASSNKLKIGFEQALLLEAIPV</sequence>
<dbReference type="GO" id="GO:0016052">
    <property type="term" value="P:carbohydrate catabolic process"/>
    <property type="evidence" value="ECO:0007669"/>
    <property type="project" value="InterPro"/>
</dbReference>
<dbReference type="InterPro" id="IPR017853">
    <property type="entry name" value="GH"/>
</dbReference>
<organism evidence="3 4">
    <name type="scientific">Massilia aurea</name>
    <dbReference type="NCBI Taxonomy" id="373040"/>
    <lineage>
        <taxon>Bacteria</taxon>
        <taxon>Pseudomonadati</taxon>
        <taxon>Pseudomonadota</taxon>
        <taxon>Betaproteobacteria</taxon>
        <taxon>Burkholderiales</taxon>
        <taxon>Oxalobacteraceae</taxon>
        <taxon>Telluria group</taxon>
        <taxon>Massilia</taxon>
    </lineage>
</organism>
<protein>
    <submittedName>
        <fullName evidence="3">Glycoside hydrolase</fullName>
    </submittedName>
</protein>
<dbReference type="PANTHER" id="PTHR43053:SF3">
    <property type="entry name" value="ALPHA-GALACTOSIDASE C-RELATED"/>
    <property type="match status" value="1"/>
</dbReference>
<dbReference type="InterPro" id="IPR002252">
    <property type="entry name" value="Glyco_hydro_36"/>
</dbReference>
<gene>
    <name evidence="3" type="ORF">NM04_04230</name>
</gene>
<dbReference type="InterPro" id="IPR006311">
    <property type="entry name" value="TAT_signal"/>
</dbReference>
<dbReference type="EMBL" id="JSAB01000036">
    <property type="protein sequence ID" value="RNF31983.1"/>
    <property type="molecule type" value="Genomic_DNA"/>
</dbReference>
<proteinExistence type="predicted"/>
<dbReference type="SUPFAM" id="SSF51445">
    <property type="entry name" value="(Trans)glycosidases"/>
    <property type="match status" value="1"/>
</dbReference>
<dbReference type="OrthoDB" id="9758822at2"/>
<keyword evidence="4" id="KW-1185">Reference proteome</keyword>
<dbReference type="GO" id="GO:0004557">
    <property type="term" value="F:alpha-galactosidase activity"/>
    <property type="evidence" value="ECO:0007669"/>
    <property type="project" value="InterPro"/>
</dbReference>
<dbReference type="RefSeq" id="WP_123068296.1">
    <property type="nucleotide sequence ID" value="NZ_JSAB01000036.1"/>
</dbReference>
<accession>A0A422QPU5</accession>
<keyword evidence="1 3" id="KW-0378">Hydrolase</keyword>
<dbReference type="Gene3D" id="3.20.20.70">
    <property type="entry name" value="Aldolase class I"/>
    <property type="match status" value="1"/>
</dbReference>
<evidence type="ECO:0000256" key="2">
    <source>
        <dbReference type="ARBA" id="ARBA00023295"/>
    </source>
</evidence>
<keyword evidence="2" id="KW-0326">Glycosidase</keyword>
<evidence type="ECO:0000313" key="3">
    <source>
        <dbReference type="EMBL" id="RNF31983.1"/>
    </source>
</evidence>
<dbReference type="CDD" id="cd14791">
    <property type="entry name" value="GH36"/>
    <property type="match status" value="1"/>
</dbReference>
<comment type="caution">
    <text evidence="3">The sequence shown here is derived from an EMBL/GenBank/DDBJ whole genome shotgun (WGS) entry which is preliminary data.</text>
</comment>
<dbReference type="InterPro" id="IPR050985">
    <property type="entry name" value="Alpha-glycosidase_related"/>
</dbReference>
<dbReference type="PANTHER" id="PTHR43053">
    <property type="entry name" value="GLYCOSIDASE FAMILY 31"/>
    <property type="match status" value="1"/>
</dbReference>
<dbReference type="Pfam" id="PF02065">
    <property type="entry name" value="Melibiase"/>
    <property type="match status" value="1"/>
</dbReference>
<dbReference type="AlphaFoldDB" id="A0A422QPU5"/>
<evidence type="ECO:0000313" key="4">
    <source>
        <dbReference type="Proteomes" id="UP000283254"/>
    </source>
</evidence>